<feature type="domain" description="C-type lectin" evidence="3">
    <location>
        <begin position="435"/>
        <end position="539"/>
    </location>
</feature>
<dbReference type="InterPro" id="IPR001304">
    <property type="entry name" value="C-type_lectin-like"/>
</dbReference>
<evidence type="ECO:0000259" key="3">
    <source>
        <dbReference type="PROSITE" id="PS50041"/>
    </source>
</evidence>
<dbReference type="SUPFAM" id="SSF56436">
    <property type="entry name" value="C-type lectin-like"/>
    <property type="match status" value="4"/>
</dbReference>
<accession>A0AA47NQU7</accession>
<keyword evidence="2" id="KW-0732">Signal</keyword>
<comment type="caution">
    <text evidence="4">The sequence shown here is derived from an EMBL/GenBank/DDBJ whole genome shotgun (WGS) entry which is preliminary data.</text>
</comment>
<proteinExistence type="predicted"/>
<dbReference type="Pfam" id="PF00059">
    <property type="entry name" value="Lectin_C"/>
    <property type="match status" value="4"/>
</dbReference>
<evidence type="ECO:0000256" key="2">
    <source>
        <dbReference type="SAM" id="SignalP"/>
    </source>
</evidence>
<dbReference type="InterPro" id="IPR016187">
    <property type="entry name" value="CTDL_fold"/>
</dbReference>
<dbReference type="AlphaFoldDB" id="A0AA47NQU7"/>
<dbReference type="CDD" id="cd00037">
    <property type="entry name" value="CLECT"/>
    <property type="match status" value="2"/>
</dbReference>
<organism evidence="4 5">
    <name type="scientific">Merluccius polli</name>
    <name type="common">Benguela hake</name>
    <name type="synonym">Merluccius cadenati</name>
    <dbReference type="NCBI Taxonomy" id="89951"/>
    <lineage>
        <taxon>Eukaryota</taxon>
        <taxon>Metazoa</taxon>
        <taxon>Chordata</taxon>
        <taxon>Craniata</taxon>
        <taxon>Vertebrata</taxon>
        <taxon>Euteleostomi</taxon>
        <taxon>Actinopterygii</taxon>
        <taxon>Neopterygii</taxon>
        <taxon>Teleostei</taxon>
        <taxon>Neoteleostei</taxon>
        <taxon>Acanthomorphata</taxon>
        <taxon>Zeiogadaria</taxon>
        <taxon>Gadariae</taxon>
        <taxon>Gadiformes</taxon>
        <taxon>Gadoidei</taxon>
        <taxon>Merlucciidae</taxon>
        <taxon>Merluccius</taxon>
    </lineage>
</organism>
<evidence type="ECO:0000256" key="1">
    <source>
        <dbReference type="ARBA" id="ARBA00023157"/>
    </source>
</evidence>
<name>A0AA47NQU7_MERPO</name>
<evidence type="ECO:0000313" key="5">
    <source>
        <dbReference type="Proteomes" id="UP001174136"/>
    </source>
</evidence>
<dbReference type="Proteomes" id="UP001174136">
    <property type="component" value="Unassembled WGS sequence"/>
</dbReference>
<keyword evidence="1" id="KW-1015">Disulfide bond</keyword>
<dbReference type="PANTHER" id="PTHR45784">
    <property type="entry name" value="C-TYPE LECTIN DOMAIN FAMILY 20 MEMBER A-RELATED"/>
    <property type="match status" value="1"/>
</dbReference>
<keyword evidence="5" id="KW-1185">Reference proteome</keyword>
<feature type="domain" description="C-type lectin" evidence="3">
    <location>
        <begin position="26"/>
        <end position="141"/>
    </location>
</feature>
<keyword evidence="4" id="KW-0675">Receptor</keyword>
<dbReference type="EMBL" id="JAOPHQ010005766">
    <property type="protein sequence ID" value="KAK0133968.1"/>
    <property type="molecule type" value="Genomic_DNA"/>
</dbReference>
<sequence length="599" mass="69878">MWKNILLFISLSGLLGHHASPITKLYHFVNQKMTWTDAQRHCREQFDDLATVDNLEELKRLQESTSGFSNVEDMWIGLYDDLNRWQWSHGNQDYKMGQHYGNWRPGEPDYKNGKENCTMMTKSTGQWVDSACNLPLSAVCCNDEGNFFYVPNQMTWYDARQYCQSHYTELASVSDVTENGKIFALLESDAWIGLHRHPWSHWSDGSRATYYNWLKNQPSNNNNKQHCAIMEFTTAGFRDKSCVTLNYVACQERQKQRSTFRLKISSEADMTDPEVQRQLLEQVGRVLRMWKNIQLFLSLSGLLGHHASPITKLYHFVHQKMTWTDAQRHCREQFDDLATVDNLEELKRLQESKSGFGKVGKIWIGLYDDLNRWQWSHGNQDYKMGQHYGNWRPGEPDYMYAKENCTMMTKSTGQWVDSACNLPLSAVCCNDEGNFFYVPNQMTWYDARQYCQSHYTELASVSDVTENSKIFALLESDAWIGLHRHPWSHWSDGSRATYYNWLTNQPSNFNGEQYCAIMEFTTAGFTDRNCVTLNYFTCQERQKQRSTFRLKISSEADMTDPEVQRQLLEQLYAKLANKGVTGVKLSWVLKDGQDQQSKK</sequence>
<feature type="domain" description="C-type lectin" evidence="3">
    <location>
        <begin position="147"/>
        <end position="251"/>
    </location>
</feature>
<dbReference type="InterPro" id="IPR016186">
    <property type="entry name" value="C-type_lectin-like/link_sf"/>
</dbReference>
<evidence type="ECO:0000313" key="4">
    <source>
        <dbReference type="EMBL" id="KAK0133968.1"/>
    </source>
</evidence>
<feature type="signal peptide" evidence="2">
    <location>
        <begin position="1"/>
        <end position="19"/>
    </location>
</feature>
<dbReference type="PANTHER" id="PTHR45784:SF3">
    <property type="entry name" value="C-TYPE LECTIN DOMAIN FAMILY 4 MEMBER K-LIKE-RELATED"/>
    <property type="match status" value="1"/>
</dbReference>
<reference evidence="4" key="1">
    <citation type="journal article" date="2023" name="Front. Mar. Sci.">
        <title>A new Merluccius polli reference genome to investigate the effects of global change in West African waters.</title>
        <authorList>
            <person name="Mateo J.L."/>
            <person name="Blanco-Fernandez C."/>
            <person name="Garcia-Vazquez E."/>
            <person name="Machado-Schiaffino G."/>
        </authorList>
    </citation>
    <scope>NUCLEOTIDE SEQUENCE</scope>
    <source>
        <strain evidence="4">C29</strain>
        <tissue evidence="4">Fin</tissue>
    </source>
</reference>
<gene>
    <name evidence="4" type="primary">Mrc1_6</name>
    <name evidence="4" type="ORF">N1851_030475</name>
</gene>
<feature type="chain" id="PRO_5041362824" evidence="2">
    <location>
        <begin position="20"/>
        <end position="599"/>
    </location>
</feature>
<dbReference type="InterPro" id="IPR018378">
    <property type="entry name" value="C-type_lectin_CS"/>
</dbReference>
<dbReference type="Gene3D" id="3.10.100.10">
    <property type="entry name" value="Mannose-Binding Protein A, subunit A"/>
    <property type="match status" value="4"/>
</dbReference>
<dbReference type="SMART" id="SM00034">
    <property type="entry name" value="CLECT"/>
    <property type="match status" value="4"/>
</dbReference>
<feature type="domain" description="C-type lectin" evidence="3">
    <location>
        <begin position="314"/>
        <end position="429"/>
    </location>
</feature>
<dbReference type="PROSITE" id="PS50041">
    <property type="entry name" value="C_TYPE_LECTIN_2"/>
    <property type="match status" value="4"/>
</dbReference>
<dbReference type="PROSITE" id="PS00615">
    <property type="entry name" value="C_TYPE_LECTIN_1"/>
    <property type="match status" value="2"/>
</dbReference>
<protein>
    <submittedName>
        <fullName evidence="4">Macrophage mannose receptor 1</fullName>
    </submittedName>
</protein>